<accession>A0A2S2CSJ5</accession>
<dbReference type="EMBL" id="CP029353">
    <property type="protein sequence ID" value="AWK87493.1"/>
    <property type="molecule type" value="Genomic_DNA"/>
</dbReference>
<gene>
    <name evidence="2" type="ORF">DEW08_15835</name>
</gene>
<organism evidence="2 3">
    <name type="scientific">Azospirillum thermophilum</name>
    <dbReference type="NCBI Taxonomy" id="2202148"/>
    <lineage>
        <taxon>Bacteria</taxon>
        <taxon>Pseudomonadati</taxon>
        <taxon>Pseudomonadota</taxon>
        <taxon>Alphaproteobacteria</taxon>
        <taxon>Rhodospirillales</taxon>
        <taxon>Azospirillaceae</taxon>
        <taxon>Azospirillum</taxon>
    </lineage>
</organism>
<dbReference type="OrthoDB" id="9804253at2"/>
<dbReference type="RefSeq" id="WP_109328706.1">
    <property type="nucleotide sequence ID" value="NZ_CP029353.1"/>
</dbReference>
<dbReference type="Proteomes" id="UP000245629">
    <property type="component" value="Chromosome 2"/>
</dbReference>
<name>A0A2S2CSJ5_9PROT</name>
<reference evidence="3" key="1">
    <citation type="submission" date="2018-05" db="EMBL/GenBank/DDBJ databases">
        <title>Azospirillum thermophila sp. nov., a novel isolated from hot spring.</title>
        <authorList>
            <person name="Zhao Z."/>
        </authorList>
    </citation>
    <scope>NUCLEOTIDE SEQUENCE [LARGE SCALE GENOMIC DNA]</scope>
    <source>
        <strain evidence="3">CFH 70021</strain>
    </source>
</reference>
<evidence type="ECO:0000313" key="2">
    <source>
        <dbReference type="EMBL" id="AWK87493.1"/>
    </source>
</evidence>
<protein>
    <submittedName>
        <fullName evidence="2">Uncharacterized protein</fullName>
    </submittedName>
</protein>
<keyword evidence="3" id="KW-1185">Reference proteome</keyword>
<evidence type="ECO:0000256" key="1">
    <source>
        <dbReference type="SAM" id="MobiDB-lite"/>
    </source>
</evidence>
<sequence length="77" mass="8513">MANKSGFQDAPPDDRSELSPEQESAIRIVANNLHRLNESVVKAVEAGITVELMRTARYHNESGNWGDQLTPVIRPGK</sequence>
<feature type="region of interest" description="Disordered" evidence="1">
    <location>
        <begin position="1"/>
        <end position="22"/>
    </location>
</feature>
<dbReference type="AlphaFoldDB" id="A0A2S2CSJ5"/>
<proteinExistence type="predicted"/>
<dbReference type="KEGG" id="azz:DEW08_15835"/>
<evidence type="ECO:0000313" key="3">
    <source>
        <dbReference type="Proteomes" id="UP000245629"/>
    </source>
</evidence>